<comment type="caution">
    <text evidence="1">The sequence shown here is derived from an EMBL/GenBank/DDBJ whole genome shotgun (WGS) entry which is preliminary data.</text>
</comment>
<evidence type="ECO:0000313" key="2">
    <source>
        <dbReference type="Proteomes" id="UP000246702"/>
    </source>
</evidence>
<sequence length="99" mass="10754">MICHRLIALVFETFAPPRIHACWSRVSGSPRGFFSHSVQILSWTFCVLIGTTHPVCPRLDFSRSPPTVGSSVSATPGPAHVEEALTADRKSLGIESTHV</sequence>
<proteinExistence type="predicted"/>
<dbReference type="RefSeq" id="XP_025467862.1">
    <property type="nucleotide sequence ID" value="XM_025617562.1"/>
</dbReference>
<name>A0A317WNN2_9EURO</name>
<dbReference type="EMBL" id="MSFK01000013">
    <property type="protein sequence ID" value="PWY88079.1"/>
    <property type="molecule type" value="Genomic_DNA"/>
</dbReference>
<dbReference type="GeneID" id="37119705"/>
<dbReference type="Proteomes" id="UP000246702">
    <property type="component" value="Unassembled WGS sequence"/>
</dbReference>
<accession>A0A317WNN2</accession>
<keyword evidence="2" id="KW-1185">Reference proteome</keyword>
<organism evidence="1 2">
    <name type="scientific">Aspergillus sclerotioniger CBS 115572</name>
    <dbReference type="NCBI Taxonomy" id="1450535"/>
    <lineage>
        <taxon>Eukaryota</taxon>
        <taxon>Fungi</taxon>
        <taxon>Dikarya</taxon>
        <taxon>Ascomycota</taxon>
        <taxon>Pezizomycotina</taxon>
        <taxon>Eurotiomycetes</taxon>
        <taxon>Eurotiomycetidae</taxon>
        <taxon>Eurotiales</taxon>
        <taxon>Aspergillaceae</taxon>
        <taxon>Aspergillus</taxon>
        <taxon>Aspergillus subgen. Circumdati</taxon>
    </lineage>
</organism>
<protein>
    <submittedName>
        <fullName evidence="1">Uncharacterized protein</fullName>
    </submittedName>
</protein>
<reference evidence="1 2" key="1">
    <citation type="submission" date="2016-12" db="EMBL/GenBank/DDBJ databases">
        <title>The genomes of Aspergillus section Nigri reveals drivers in fungal speciation.</title>
        <authorList>
            <consortium name="DOE Joint Genome Institute"/>
            <person name="Vesth T.C."/>
            <person name="Nybo J."/>
            <person name="Theobald S."/>
            <person name="Brandl J."/>
            <person name="Frisvad J.C."/>
            <person name="Nielsen K.F."/>
            <person name="Lyhne E.K."/>
            <person name="Kogle M.E."/>
            <person name="Kuo A."/>
            <person name="Riley R."/>
            <person name="Clum A."/>
            <person name="Nolan M."/>
            <person name="Lipzen A."/>
            <person name="Salamov A."/>
            <person name="Henrissat B."/>
            <person name="Wiebenga A."/>
            <person name="De Vries R.P."/>
            <person name="Grigoriev I.V."/>
            <person name="Mortensen U.H."/>
            <person name="Andersen M.R."/>
            <person name="Baker S.E."/>
        </authorList>
    </citation>
    <scope>NUCLEOTIDE SEQUENCE [LARGE SCALE GENOMIC DNA]</scope>
    <source>
        <strain evidence="1 2">CBS 115572</strain>
    </source>
</reference>
<evidence type="ECO:0000313" key="1">
    <source>
        <dbReference type="EMBL" id="PWY88079.1"/>
    </source>
</evidence>
<gene>
    <name evidence="1" type="ORF">BO94DRAFT_64061</name>
</gene>
<dbReference type="AlphaFoldDB" id="A0A317WNN2"/>